<dbReference type="HOGENOM" id="CLU_114553_0_0_10"/>
<protein>
    <recommendedName>
        <fullName evidence="3">DUF1566 domain-containing protein</fullName>
    </recommendedName>
</protein>
<dbReference type="OrthoDB" id="9765957at2"/>
<evidence type="ECO:0008006" key="3">
    <source>
        <dbReference type="Google" id="ProtNLM"/>
    </source>
</evidence>
<dbReference type="STRING" id="290317.Cpha266_1250"/>
<gene>
    <name evidence="1" type="ordered locus">Cpha266_1250</name>
</gene>
<name>A1BFV6_CHLPD</name>
<evidence type="ECO:0000313" key="2">
    <source>
        <dbReference type="Proteomes" id="UP000008701"/>
    </source>
</evidence>
<accession>A1BFV6</accession>
<dbReference type="Proteomes" id="UP000008701">
    <property type="component" value="Chromosome"/>
</dbReference>
<proteinExistence type="predicted"/>
<dbReference type="EMBL" id="CP000492">
    <property type="protein sequence ID" value="ABL65283.1"/>
    <property type="molecule type" value="Genomic_DNA"/>
</dbReference>
<dbReference type="eggNOG" id="COG1357">
    <property type="taxonomic scope" value="Bacteria"/>
</dbReference>
<sequence precursor="true">MITMTMKNMNNTWKARLWTAFLLAGLMNISFFLSPTYAVNVSIGDKYGGGIVFYILQPGDSGYDPGEQHGLIAAVEDQGRCVAWHFITSQEIGGLKTEIGAGRTNTAAILAQSGHVASAAKLCADYVYDGVSDWYLPSRDELQKMFQNKAVVCGFCDAHWSSSEAGPADVWVNSDTGSKGHYHMKSIGINVRAIRYY</sequence>
<dbReference type="AlphaFoldDB" id="A1BFV6"/>
<dbReference type="KEGG" id="cph:Cpha266_1250"/>
<evidence type="ECO:0000313" key="1">
    <source>
        <dbReference type="EMBL" id="ABL65283.1"/>
    </source>
</evidence>
<keyword evidence="2" id="KW-1185">Reference proteome</keyword>
<reference evidence="1 2" key="1">
    <citation type="submission" date="2006-12" db="EMBL/GenBank/DDBJ databases">
        <title>Complete sequence of Chlorobium phaeobacteroides DSM 266.</title>
        <authorList>
            <consortium name="US DOE Joint Genome Institute"/>
            <person name="Copeland A."/>
            <person name="Lucas S."/>
            <person name="Lapidus A."/>
            <person name="Barry K."/>
            <person name="Detter J.C."/>
            <person name="Glavina del Rio T."/>
            <person name="Hammon N."/>
            <person name="Israni S."/>
            <person name="Pitluck S."/>
            <person name="Goltsman E."/>
            <person name="Schmutz J."/>
            <person name="Larimer F."/>
            <person name="Land M."/>
            <person name="Hauser L."/>
            <person name="Mikhailova N."/>
            <person name="Li T."/>
            <person name="Overmann J."/>
            <person name="Bryant D.A."/>
            <person name="Richardson P."/>
        </authorList>
    </citation>
    <scope>NUCLEOTIDE SEQUENCE [LARGE SCALE GENOMIC DNA]</scope>
    <source>
        <strain evidence="1 2">DSM 266</strain>
    </source>
</reference>
<organism evidence="1 2">
    <name type="scientific">Chlorobium phaeobacteroides (strain DSM 266 / SMG 266 / 2430)</name>
    <dbReference type="NCBI Taxonomy" id="290317"/>
    <lineage>
        <taxon>Bacteria</taxon>
        <taxon>Pseudomonadati</taxon>
        <taxon>Chlorobiota</taxon>
        <taxon>Chlorobiia</taxon>
        <taxon>Chlorobiales</taxon>
        <taxon>Chlorobiaceae</taxon>
        <taxon>Chlorobium/Pelodictyon group</taxon>
        <taxon>Chlorobium</taxon>
    </lineage>
</organism>